<dbReference type="Proteomes" id="UP000677668">
    <property type="component" value="Chromosome 2"/>
</dbReference>
<protein>
    <submittedName>
        <fullName evidence="1">Uncharacterized protein</fullName>
    </submittedName>
</protein>
<evidence type="ECO:0000313" key="1">
    <source>
        <dbReference type="EMBL" id="QUV95240.1"/>
    </source>
</evidence>
<organism evidence="1 2">
    <name type="scientific">Chloracidobacterium sp. N</name>
    <dbReference type="NCBI Taxonomy" id="2821540"/>
    <lineage>
        <taxon>Bacteria</taxon>
        <taxon>Pseudomonadati</taxon>
        <taxon>Acidobacteriota</taxon>
        <taxon>Terriglobia</taxon>
        <taxon>Terriglobales</taxon>
        <taxon>Acidobacteriaceae</taxon>
        <taxon>Chloracidobacterium</taxon>
        <taxon>Chloracidobacterium aggregatum</taxon>
    </lineage>
</organism>
<sequence>MDHFSRYSRKESHILDIWKAKSGLIPHEWNIQKDNTPYHDAKVILPDGTQFLVQVKEEEARWYTITGNIGLDYISAFSFIDKAYETNCLKTLNHWIPPKEISTFLKKIKVEKYGKLKTCDAHVHVFYVGGKGATGKTELPLLLKTYCNKWLKSEAFISYLKSKYRLRINNKKAYNIDESWHSAAFFLSPSDNMLRKGEIDTHEKLLKCIGKS</sequence>
<proteinExistence type="predicted"/>
<evidence type="ECO:0000313" key="2">
    <source>
        <dbReference type="Proteomes" id="UP000677668"/>
    </source>
</evidence>
<name>A0ABX8B3M5_9BACT</name>
<keyword evidence="2" id="KW-1185">Reference proteome</keyword>
<dbReference type="RefSeq" id="WP_211423475.1">
    <property type="nucleotide sequence ID" value="NZ_CP072643.1"/>
</dbReference>
<reference evidence="1 2" key="1">
    <citation type="submission" date="2021-03" db="EMBL/GenBank/DDBJ databases">
        <title>Genomic and phenotypic characterization of Chloracidobacterium isolates provides evidence for multiple species.</title>
        <authorList>
            <person name="Saini M.K."/>
            <person name="Costas A.M.G."/>
            <person name="Tank M."/>
            <person name="Bryant D.A."/>
        </authorList>
    </citation>
    <scope>NUCLEOTIDE SEQUENCE [LARGE SCALE GENOMIC DNA]</scope>
    <source>
        <strain evidence="1 2">N</strain>
    </source>
</reference>
<gene>
    <name evidence="1" type="ORF">J8C05_14570</name>
</gene>
<accession>A0ABX8B3M5</accession>
<dbReference type="EMBL" id="CP072643">
    <property type="protein sequence ID" value="QUV95240.1"/>
    <property type="molecule type" value="Genomic_DNA"/>
</dbReference>